<evidence type="ECO:0000313" key="12">
    <source>
        <dbReference type="EMBL" id="HIY66357.1"/>
    </source>
</evidence>
<dbReference type="Pfam" id="PF02817">
    <property type="entry name" value="E3_binding"/>
    <property type="match status" value="1"/>
</dbReference>
<evidence type="ECO:0000256" key="2">
    <source>
        <dbReference type="ARBA" id="ARBA00011484"/>
    </source>
</evidence>
<dbReference type="AlphaFoldDB" id="A0A9D1YWA4"/>
<dbReference type="GO" id="GO:0045254">
    <property type="term" value="C:pyruvate dehydrogenase complex"/>
    <property type="evidence" value="ECO:0007669"/>
    <property type="project" value="UniProtKB-UniRule"/>
</dbReference>
<dbReference type="InterPro" id="IPR006257">
    <property type="entry name" value="LAT1"/>
</dbReference>
<dbReference type="PROSITE" id="PS00189">
    <property type="entry name" value="LIPOYL"/>
    <property type="match status" value="1"/>
</dbReference>
<feature type="compositionally biased region" description="Low complexity" evidence="9">
    <location>
        <begin position="113"/>
        <end position="135"/>
    </location>
</feature>
<evidence type="ECO:0000313" key="13">
    <source>
        <dbReference type="Proteomes" id="UP000824005"/>
    </source>
</evidence>
<feature type="compositionally biased region" description="Acidic residues" evidence="9">
    <location>
        <begin position="100"/>
        <end position="112"/>
    </location>
</feature>
<dbReference type="PANTHER" id="PTHR23151">
    <property type="entry name" value="DIHYDROLIPOAMIDE ACETYL/SUCCINYL-TRANSFERASE-RELATED"/>
    <property type="match status" value="1"/>
</dbReference>
<evidence type="ECO:0000259" key="10">
    <source>
        <dbReference type="PROSITE" id="PS50968"/>
    </source>
</evidence>
<reference evidence="12" key="2">
    <citation type="submission" date="2021-04" db="EMBL/GenBank/DDBJ databases">
        <authorList>
            <person name="Gilroy R."/>
        </authorList>
    </citation>
    <scope>NUCLEOTIDE SEQUENCE</scope>
    <source>
        <strain evidence="12">ChiGjej1B1-98</strain>
    </source>
</reference>
<evidence type="ECO:0000256" key="4">
    <source>
        <dbReference type="ARBA" id="ARBA00022823"/>
    </source>
</evidence>
<dbReference type="FunFam" id="3.30.559.10:FF:000003">
    <property type="entry name" value="Acetyltransferase component of pyruvate dehydrogenase complex"/>
    <property type="match status" value="1"/>
</dbReference>
<dbReference type="PROSITE" id="PS51826">
    <property type="entry name" value="PSBD"/>
    <property type="match status" value="1"/>
</dbReference>
<feature type="region of interest" description="Disordered" evidence="9">
    <location>
        <begin position="185"/>
        <end position="215"/>
    </location>
</feature>
<dbReference type="InterPro" id="IPR004167">
    <property type="entry name" value="PSBD"/>
</dbReference>
<evidence type="ECO:0000256" key="8">
    <source>
        <dbReference type="RuleBase" id="RU361137"/>
    </source>
</evidence>
<dbReference type="Gene3D" id="2.40.50.100">
    <property type="match status" value="1"/>
</dbReference>
<dbReference type="SUPFAM" id="SSF47005">
    <property type="entry name" value="Peripheral subunit-binding domain of 2-oxo acid dehydrogenase complex"/>
    <property type="match status" value="1"/>
</dbReference>
<dbReference type="EMBL" id="DXDC01000266">
    <property type="protein sequence ID" value="HIY66357.1"/>
    <property type="molecule type" value="Genomic_DNA"/>
</dbReference>
<dbReference type="EC" id="2.3.1.12" evidence="8"/>
<dbReference type="Pfam" id="PF00198">
    <property type="entry name" value="2-oxoacid_dh"/>
    <property type="match status" value="1"/>
</dbReference>
<dbReference type="InterPro" id="IPR045257">
    <property type="entry name" value="E2/Pdx1"/>
</dbReference>
<dbReference type="InterPro" id="IPR001078">
    <property type="entry name" value="2-oxoacid_DH_actylTfrase"/>
</dbReference>
<dbReference type="GO" id="GO:0006086">
    <property type="term" value="P:pyruvate decarboxylation to acetyl-CoA"/>
    <property type="evidence" value="ECO:0007669"/>
    <property type="project" value="InterPro"/>
</dbReference>
<protein>
    <recommendedName>
        <fullName evidence="8">Acetyltransferase component of pyruvate dehydrogenase complex</fullName>
        <ecNumber evidence="8">2.3.1.12</ecNumber>
    </recommendedName>
</protein>
<keyword evidence="12" id="KW-0670">Pyruvate</keyword>
<dbReference type="Gene3D" id="4.10.320.10">
    <property type="entry name" value="E3-binding domain"/>
    <property type="match status" value="1"/>
</dbReference>
<dbReference type="InterPro" id="IPR036625">
    <property type="entry name" value="E3-bd_dom_sf"/>
</dbReference>
<accession>A0A9D1YWA4</accession>
<dbReference type="InterPro" id="IPR000089">
    <property type="entry name" value="Biotin_lipoyl"/>
</dbReference>
<comment type="similarity">
    <text evidence="1 8">Belongs to the 2-oxoacid dehydrogenase family.</text>
</comment>
<feature type="domain" description="Peripheral subunit-binding (PSBD)" evidence="11">
    <location>
        <begin position="149"/>
        <end position="186"/>
    </location>
</feature>
<evidence type="ECO:0000256" key="5">
    <source>
        <dbReference type="ARBA" id="ARBA00023315"/>
    </source>
</evidence>
<gene>
    <name evidence="12" type="ORF">H9830_08800</name>
</gene>
<organism evidence="12 13">
    <name type="scientific">Candidatus Agrococcus pullicola</name>
    <dbReference type="NCBI Taxonomy" id="2838429"/>
    <lineage>
        <taxon>Bacteria</taxon>
        <taxon>Bacillati</taxon>
        <taxon>Actinomycetota</taxon>
        <taxon>Actinomycetes</taxon>
        <taxon>Micrococcales</taxon>
        <taxon>Microbacteriaceae</taxon>
        <taxon>Agrococcus</taxon>
    </lineage>
</organism>
<reference evidence="12" key="1">
    <citation type="journal article" date="2021" name="PeerJ">
        <title>Extensive microbial diversity within the chicken gut microbiome revealed by metagenomics and culture.</title>
        <authorList>
            <person name="Gilroy R."/>
            <person name="Ravi A."/>
            <person name="Getino M."/>
            <person name="Pursley I."/>
            <person name="Horton D.L."/>
            <person name="Alikhan N.F."/>
            <person name="Baker D."/>
            <person name="Gharbi K."/>
            <person name="Hall N."/>
            <person name="Watson M."/>
            <person name="Adriaenssens E.M."/>
            <person name="Foster-Nyarko E."/>
            <person name="Jarju S."/>
            <person name="Secka A."/>
            <person name="Antonio M."/>
            <person name="Oren A."/>
            <person name="Chaudhuri R.R."/>
            <person name="La Ragione R."/>
            <person name="Hildebrand F."/>
            <person name="Pallen M.J."/>
        </authorList>
    </citation>
    <scope>NUCLEOTIDE SEQUENCE</scope>
    <source>
        <strain evidence="12">ChiGjej1B1-98</strain>
    </source>
</reference>
<dbReference type="PANTHER" id="PTHR23151:SF90">
    <property type="entry name" value="DIHYDROLIPOYLLYSINE-RESIDUE ACETYLTRANSFERASE COMPONENT OF PYRUVATE DEHYDROGENASE COMPLEX, MITOCHONDRIAL-RELATED"/>
    <property type="match status" value="1"/>
</dbReference>
<evidence type="ECO:0000256" key="6">
    <source>
        <dbReference type="ARBA" id="ARBA00025211"/>
    </source>
</evidence>
<dbReference type="SUPFAM" id="SSF51230">
    <property type="entry name" value="Single hybrid motif"/>
    <property type="match status" value="1"/>
</dbReference>
<comment type="catalytic activity">
    <reaction evidence="7 8">
        <text>N(6)-[(R)-dihydrolipoyl]-L-lysyl-[protein] + acetyl-CoA = N(6)-[(R)-S(8)-acetyldihydrolipoyl]-L-lysyl-[protein] + CoA</text>
        <dbReference type="Rhea" id="RHEA:17017"/>
        <dbReference type="Rhea" id="RHEA-COMP:10475"/>
        <dbReference type="Rhea" id="RHEA-COMP:10478"/>
        <dbReference type="ChEBI" id="CHEBI:57287"/>
        <dbReference type="ChEBI" id="CHEBI:57288"/>
        <dbReference type="ChEBI" id="CHEBI:83100"/>
        <dbReference type="ChEBI" id="CHEBI:83111"/>
        <dbReference type="EC" id="2.3.1.12"/>
    </reaction>
</comment>
<feature type="region of interest" description="Disordered" evidence="9">
    <location>
        <begin position="88"/>
        <end position="146"/>
    </location>
</feature>
<keyword evidence="4 8" id="KW-0450">Lipoyl</keyword>
<evidence type="ECO:0000256" key="7">
    <source>
        <dbReference type="ARBA" id="ARBA00048370"/>
    </source>
</evidence>
<dbReference type="Gene3D" id="3.30.559.10">
    <property type="entry name" value="Chloramphenicol acetyltransferase-like domain"/>
    <property type="match status" value="1"/>
</dbReference>
<dbReference type="InterPro" id="IPR023213">
    <property type="entry name" value="CAT-like_dom_sf"/>
</dbReference>
<evidence type="ECO:0000256" key="3">
    <source>
        <dbReference type="ARBA" id="ARBA00022679"/>
    </source>
</evidence>
<evidence type="ECO:0000256" key="1">
    <source>
        <dbReference type="ARBA" id="ARBA00007317"/>
    </source>
</evidence>
<feature type="domain" description="Lipoyl-binding" evidence="10">
    <location>
        <begin position="2"/>
        <end position="77"/>
    </location>
</feature>
<dbReference type="PROSITE" id="PS50968">
    <property type="entry name" value="BIOTINYL_LIPOYL"/>
    <property type="match status" value="1"/>
</dbReference>
<proteinExistence type="inferred from homology"/>
<sequence length="438" mass="45469">MATVVKMPQLAAGEETATVQSWLVTAGDEISEGQPIVEIETEKATGDFAADVGGVFAGAVVDAGATVDVGTVIAVIAAAGEDPETALAEHAGNGAGGDAGPDDSEDAVEADADAGSSEADSRAAGAGSSDRGASSTETSSDTGDHVRRFASPLARRLAKEHGIPLDQLEGTGPGGRVVRRDVEAYLESSPAEVEPSTAEPAKPSAIPATPDAEFEDVPHTGMRRAIARRLTESKSTVPHFYLTADVRVDELLSLRKQINESGDVKISVNDFVIKAVAKALQDVPEANAIWTDEATRRFSGVDISVAVSVPGGLLTPVMRGVEHLSLTQISGQMKDYAQRARDGELKQDELVGGSFSISNLGMYGTQEFSAILNPPQAGILAVGAASKRPVVDDEGELEVATVMTVTLSADHRVLDGALAAEWLAAFAKRIEHPLGMLV</sequence>
<dbReference type="InterPro" id="IPR003016">
    <property type="entry name" value="2-oxoA_DH_lipoyl-BS"/>
</dbReference>
<name>A0A9D1YWA4_9MICO</name>
<evidence type="ECO:0000256" key="9">
    <source>
        <dbReference type="SAM" id="MobiDB-lite"/>
    </source>
</evidence>
<dbReference type="SUPFAM" id="SSF52777">
    <property type="entry name" value="CoA-dependent acyltransferases"/>
    <property type="match status" value="1"/>
</dbReference>
<dbReference type="CDD" id="cd06849">
    <property type="entry name" value="lipoyl_domain"/>
    <property type="match status" value="1"/>
</dbReference>
<evidence type="ECO:0000259" key="11">
    <source>
        <dbReference type="PROSITE" id="PS51826"/>
    </source>
</evidence>
<keyword evidence="5 8" id="KW-0012">Acyltransferase</keyword>
<dbReference type="NCBIfam" id="TIGR01349">
    <property type="entry name" value="PDHac_trf_mito"/>
    <property type="match status" value="1"/>
</dbReference>
<keyword evidence="3 8" id="KW-0808">Transferase</keyword>
<comment type="cofactor">
    <cofactor evidence="8">
        <name>(R)-lipoate</name>
        <dbReference type="ChEBI" id="CHEBI:83088"/>
    </cofactor>
    <text evidence="8">Binds 1 lipoyl cofactor covalently.</text>
</comment>
<dbReference type="Proteomes" id="UP000824005">
    <property type="component" value="Unassembled WGS sequence"/>
</dbReference>
<dbReference type="GO" id="GO:0004742">
    <property type="term" value="F:dihydrolipoyllysine-residue acetyltransferase activity"/>
    <property type="evidence" value="ECO:0007669"/>
    <property type="project" value="UniProtKB-UniRule"/>
</dbReference>
<dbReference type="InterPro" id="IPR011053">
    <property type="entry name" value="Single_hybrid_motif"/>
</dbReference>
<dbReference type="Pfam" id="PF00364">
    <property type="entry name" value="Biotin_lipoyl"/>
    <property type="match status" value="1"/>
</dbReference>
<comment type="subunit">
    <text evidence="2">Forms a 24-polypeptide structural core with octahedral symmetry.</text>
</comment>
<comment type="function">
    <text evidence="6">The pyruvate dehydrogenase complex catalyzes the overall conversion of pyruvate to acetyl-CoA and CO(2). It contains multiple copies of three enzymatic components: pyruvate dehydrogenase (E1), dihydrolipoamide acetyltransferase (E2) and lipoamide dehydrogenase (E3).</text>
</comment>
<comment type="caution">
    <text evidence="12">The sequence shown here is derived from an EMBL/GenBank/DDBJ whole genome shotgun (WGS) entry which is preliminary data.</text>
</comment>